<evidence type="ECO:0000256" key="3">
    <source>
        <dbReference type="ARBA" id="ARBA00022475"/>
    </source>
</evidence>
<dbReference type="Gene3D" id="3.30.420.270">
    <property type="match status" value="1"/>
</dbReference>
<gene>
    <name evidence="8" type="ORF">SAMN04487990_1088</name>
</gene>
<evidence type="ECO:0000256" key="6">
    <source>
        <dbReference type="ARBA" id="ARBA00023136"/>
    </source>
</evidence>
<name>A0A1H3Z6J1_BIZPA</name>
<keyword evidence="5" id="KW-1133">Transmembrane helix</keyword>
<dbReference type="EMBL" id="FNQK01000008">
    <property type="protein sequence ID" value="SEA19257.1"/>
    <property type="molecule type" value="Genomic_DNA"/>
</dbReference>
<evidence type="ECO:0000256" key="4">
    <source>
        <dbReference type="ARBA" id="ARBA00022692"/>
    </source>
</evidence>
<evidence type="ECO:0000256" key="5">
    <source>
        <dbReference type="ARBA" id="ARBA00022989"/>
    </source>
</evidence>
<dbReference type="InterPro" id="IPR003400">
    <property type="entry name" value="ExbD"/>
</dbReference>
<evidence type="ECO:0000313" key="8">
    <source>
        <dbReference type="EMBL" id="SEA19257.1"/>
    </source>
</evidence>
<reference evidence="8 9" key="1">
    <citation type="submission" date="2016-10" db="EMBL/GenBank/DDBJ databases">
        <authorList>
            <person name="de Groot N.N."/>
        </authorList>
    </citation>
    <scope>NUCLEOTIDE SEQUENCE [LARGE SCALE GENOMIC DNA]</scope>
    <source>
        <strain evidence="8 9">DSM 23842</strain>
    </source>
</reference>
<keyword evidence="7" id="KW-0653">Protein transport</keyword>
<dbReference type="PANTHER" id="PTHR30558:SF3">
    <property type="entry name" value="BIOPOLYMER TRANSPORT PROTEIN EXBD-RELATED"/>
    <property type="match status" value="1"/>
</dbReference>
<dbReference type="Pfam" id="PF02472">
    <property type="entry name" value="ExbD"/>
    <property type="match status" value="1"/>
</dbReference>
<dbReference type="GO" id="GO:0022857">
    <property type="term" value="F:transmembrane transporter activity"/>
    <property type="evidence" value="ECO:0007669"/>
    <property type="project" value="InterPro"/>
</dbReference>
<protein>
    <submittedName>
        <fullName evidence="8">Outer membrane transport energization protein ExbD</fullName>
    </submittedName>
</protein>
<organism evidence="8 9">
    <name type="scientific">Bizionia paragorgiae</name>
    <dbReference type="NCBI Taxonomy" id="283786"/>
    <lineage>
        <taxon>Bacteria</taxon>
        <taxon>Pseudomonadati</taxon>
        <taxon>Bacteroidota</taxon>
        <taxon>Flavobacteriia</taxon>
        <taxon>Flavobacteriales</taxon>
        <taxon>Flavobacteriaceae</taxon>
        <taxon>Bizionia</taxon>
    </lineage>
</organism>
<comment type="subcellular location">
    <subcellularLocation>
        <location evidence="1">Cell membrane</location>
        <topology evidence="1">Single-pass membrane protein</topology>
    </subcellularLocation>
    <subcellularLocation>
        <location evidence="7">Cell membrane</location>
        <topology evidence="7">Single-pass type II membrane protein</topology>
    </subcellularLocation>
</comment>
<keyword evidence="9" id="KW-1185">Reference proteome</keyword>
<dbReference type="GO" id="GO:0015031">
    <property type="term" value="P:protein transport"/>
    <property type="evidence" value="ECO:0007669"/>
    <property type="project" value="UniProtKB-KW"/>
</dbReference>
<dbReference type="Proteomes" id="UP000198846">
    <property type="component" value="Unassembled WGS sequence"/>
</dbReference>
<keyword evidence="3" id="KW-1003">Cell membrane</keyword>
<dbReference type="AlphaFoldDB" id="A0A1H3Z6J1"/>
<dbReference type="RefSeq" id="WP_092133487.1">
    <property type="nucleotide sequence ID" value="NZ_FNQK01000008.1"/>
</dbReference>
<dbReference type="GO" id="GO:0005886">
    <property type="term" value="C:plasma membrane"/>
    <property type="evidence" value="ECO:0007669"/>
    <property type="project" value="UniProtKB-SubCell"/>
</dbReference>
<dbReference type="STRING" id="283786.SAMN04487990_1088"/>
<keyword evidence="4 7" id="KW-0812">Transmembrane</keyword>
<keyword evidence="6" id="KW-0472">Membrane</keyword>
<keyword evidence="7" id="KW-0813">Transport</keyword>
<evidence type="ECO:0000256" key="7">
    <source>
        <dbReference type="RuleBase" id="RU003879"/>
    </source>
</evidence>
<evidence type="ECO:0000256" key="1">
    <source>
        <dbReference type="ARBA" id="ARBA00004162"/>
    </source>
</evidence>
<accession>A0A1H3Z6J1</accession>
<proteinExistence type="inferred from homology"/>
<comment type="similarity">
    <text evidence="2 7">Belongs to the ExbD/TolR family.</text>
</comment>
<evidence type="ECO:0000313" key="9">
    <source>
        <dbReference type="Proteomes" id="UP000198846"/>
    </source>
</evidence>
<dbReference type="PANTHER" id="PTHR30558">
    <property type="entry name" value="EXBD MEMBRANE COMPONENT OF PMF-DRIVEN MACROMOLECULE IMPORT SYSTEM"/>
    <property type="match status" value="1"/>
</dbReference>
<dbReference type="OrthoDB" id="9793581at2"/>
<evidence type="ECO:0000256" key="2">
    <source>
        <dbReference type="ARBA" id="ARBA00005811"/>
    </source>
</evidence>
<sequence>MNLRGRNKVTPEFNMSSMTDIVFLLLIFFMIASTLVSAEAIDLLLPKSSSKTTQTKNVSVSVNKNNEYFVDMKQVPKASLEAEVLAKVGQSDTPTITIRSDQDVEMKHVVYIMDIANRNKIKSTLAVKSVQ</sequence>